<evidence type="ECO:0000313" key="1">
    <source>
        <dbReference type="EMBL" id="MDP9841214.1"/>
    </source>
</evidence>
<sequence>MTALDAGPFGAFARSVVVETGWLLENPLAGTGSTALTATFR</sequence>
<reference evidence="1 2" key="1">
    <citation type="submission" date="2023-07" db="EMBL/GenBank/DDBJ databases">
        <title>Sequencing the genomes of 1000 actinobacteria strains.</title>
        <authorList>
            <person name="Klenk H.-P."/>
        </authorList>
    </citation>
    <scope>NUCLEOTIDE SEQUENCE [LARGE SCALE GENOMIC DNA]</scope>
    <source>
        <strain evidence="1 2">DSM 46740</strain>
    </source>
</reference>
<dbReference type="RefSeq" id="WP_307554344.1">
    <property type="nucleotide sequence ID" value="NZ_JAUSQU010000001.1"/>
</dbReference>
<dbReference type="Proteomes" id="UP001225356">
    <property type="component" value="Unassembled WGS sequence"/>
</dbReference>
<name>A0ABT9Q3B9_9ACTN</name>
<gene>
    <name evidence="1" type="ORF">J2853_000425</name>
</gene>
<dbReference type="EMBL" id="JAUSQU010000001">
    <property type="protein sequence ID" value="MDP9841214.1"/>
    <property type="molecule type" value="Genomic_DNA"/>
</dbReference>
<comment type="caution">
    <text evidence="1">The sequence shown here is derived from an EMBL/GenBank/DDBJ whole genome shotgun (WGS) entry which is preliminary data.</text>
</comment>
<accession>A0ABT9Q3B9</accession>
<proteinExistence type="predicted"/>
<protein>
    <submittedName>
        <fullName evidence="1">Uncharacterized protein</fullName>
    </submittedName>
</protein>
<evidence type="ECO:0000313" key="2">
    <source>
        <dbReference type="Proteomes" id="UP001225356"/>
    </source>
</evidence>
<organism evidence="1 2">
    <name type="scientific">Streptosporangium lutulentum</name>
    <dbReference type="NCBI Taxonomy" id="1461250"/>
    <lineage>
        <taxon>Bacteria</taxon>
        <taxon>Bacillati</taxon>
        <taxon>Actinomycetota</taxon>
        <taxon>Actinomycetes</taxon>
        <taxon>Streptosporangiales</taxon>
        <taxon>Streptosporangiaceae</taxon>
        <taxon>Streptosporangium</taxon>
    </lineage>
</organism>
<keyword evidence="2" id="KW-1185">Reference proteome</keyword>